<evidence type="ECO:0000313" key="7">
    <source>
        <dbReference type="EMBL" id="KAK3000114.1"/>
    </source>
</evidence>
<dbReference type="FunFam" id="1.10.10.60:FF:000002">
    <property type="entry name" value="Myb family transcription factor"/>
    <property type="match status" value="1"/>
</dbReference>
<feature type="compositionally biased region" description="Basic and acidic residues" evidence="5">
    <location>
        <begin position="348"/>
        <end position="358"/>
    </location>
</feature>
<comment type="subcellular location">
    <subcellularLocation>
        <location evidence="1">Nucleus</location>
    </subcellularLocation>
</comment>
<keyword evidence="2" id="KW-0805">Transcription regulation</keyword>
<feature type="compositionally biased region" description="Acidic residues" evidence="5">
    <location>
        <begin position="40"/>
        <end position="50"/>
    </location>
</feature>
<dbReference type="SUPFAM" id="SSF46689">
    <property type="entry name" value="Homeodomain-like"/>
    <property type="match status" value="1"/>
</dbReference>
<dbReference type="GO" id="GO:0005634">
    <property type="term" value="C:nucleus"/>
    <property type="evidence" value="ECO:0007669"/>
    <property type="project" value="UniProtKB-SubCell"/>
</dbReference>
<dbReference type="AlphaFoldDB" id="A0AA88V2Y6"/>
<evidence type="ECO:0000256" key="1">
    <source>
        <dbReference type="ARBA" id="ARBA00004123"/>
    </source>
</evidence>
<organism evidence="7 8">
    <name type="scientific">Escallonia herrerae</name>
    <dbReference type="NCBI Taxonomy" id="1293975"/>
    <lineage>
        <taxon>Eukaryota</taxon>
        <taxon>Viridiplantae</taxon>
        <taxon>Streptophyta</taxon>
        <taxon>Embryophyta</taxon>
        <taxon>Tracheophyta</taxon>
        <taxon>Spermatophyta</taxon>
        <taxon>Magnoliopsida</taxon>
        <taxon>eudicotyledons</taxon>
        <taxon>Gunneridae</taxon>
        <taxon>Pentapetalae</taxon>
        <taxon>asterids</taxon>
        <taxon>campanulids</taxon>
        <taxon>Escalloniales</taxon>
        <taxon>Escalloniaceae</taxon>
        <taxon>Escallonia</taxon>
    </lineage>
</organism>
<dbReference type="NCBIfam" id="TIGR01557">
    <property type="entry name" value="myb_SHAQKYF"/>
    <property type="match status" value="1"/>
</dbReference>
<dbReference type="InterPro" id="IPR017930">
    <property type="entry name" value="Myb_dom"/>
</dbReference>
<accession>A0AA88V2Y6</accession>
<evidence type="ECO:0000256" key="5">
    <source>
        <dbReference type="SAM" id="MobiDB-lite"/>
    </source>
</evidence>
<feature type="region of interest" description="Disordered" evidence="5">
    <location>
        <begin position="23"/>
        <end position="82"/>
    </location>
</feature>
<dbReference type="GO" id="GO:0003700">
    <property type="term" value="F:DNA-binding transcription factor activity"/>
    <property type="evidence" value="ECO:0007669"/>
    <property type="project" value="InterPro"/>
</dbReference>
<dbReference type="PROSITE" id="PS51294">
    <property type="entry name" value="HTH_MYB"/>
    <property type="match status" value="1"/>
</dbReference>
<dbReference type="EMBL" id="JAVXUP010003085">
    <property type="protein sequence ID" value="KAK3000114.1"/>
    <property type="molecule type" value="Genomic_DNA"/>
</dbReference>
<dbReference type="Gene3D" id="1.10.10.60">
    <property type="entry name" value="Homeodomain-like"/>
    <property type="match status" value="1"/>
</dbReference>
<name>A0AA88V2Y6_9ASTE</name>
<evidence type="ECO:0000313" key="8">
    <source>
        <dbReference type="Proteomes" id="UP001188597"/>
    </source>
</evidence>
<protein>
    <recommendedName>
        <fullName evidence="6">HTH myb-type domain-containing protein</fullName>
    </recommendedName>
</protein>
<evidence type="ECO:0000256" key="4">
    <source>
        <dbReference type="ARBA" id="ARBA00023242"/>
    </source>
</evidence>
<dbReference type="PANTHER" id="PTHR31314">
    <property type="entry name" value="MYB FAMILY TRANSCRIPTION FACTOR PHL7-LIKE"/>
    <property type="match status" value="1"/>
</dbReference>
<comment type="caution">
    <text evidence="7">The sequence shown here is derived from an EMBL/GenBank/DDBJ whole genome shotgun (WGS) entry which is preliminary data.</text>
</comment>
<evidence type="ECO:0000256" key="3">
    <source>
        <dbReference type="ARBA" id="ARBA00023163"/>
    </source>
</evidence>
<dbReference type="InterPro" id="IPR001005">
    <property type="entry name" value="SANT/Myb"/>
</dbReference>
<sequence length="367" mass="41857">HPIGTTLFRPSAIKSKLTTNSCMEVGSGHSECSKTCPSDPNEDAEEESEEKNEREDGGSSSNSTVEENEKKSSSSVRPYVRSKTPRLRWTHDLHFRFVQAVDRLGGEDRATPKLVLQLMNVKGLQIAHVKSHLQMYRSKKIDDPSQVTPDHRHFVEGGDRNIYNLSQLPMLQGYNQRHNSSFRYGDASWNGHEKWMNSSFMGRNAFDKARPRYYGTVADRIFGSNYSSTSADRDLRISISTFGEQPTWKALEREHKFRPTHNQRCWQGRESLPNTIELIPSAREQDIPLDLATTRKRKASECDELDLNLSLGLKSKNDQRQTDMEDEADDSHLLLSLCSPSSIKLSRLREQENNEKSKRASTLDLTI</sequence>
<dbReference type="GO" id="GO:0003677">
    <property type="term" value="F:DNA binding"/>
    <property type="evidence" value="ECO:0007669"/>
    <property type="project" value="InterPro"/>
</dbReference>
<keyword evidence="3" id="KW-0804">Transcription</keyword>
<evidence type="ECO:0000256" key="2">
    <source>
        <dbReference type="ARBA" id="ARBA00023015"/>
    </source>
</evidence>
<feature type="non-terminal residue" evidence="7">
    <location>
        <position position="1"/>
    </location>
</feature>
<dbReference type="InterPro" id="IPR006447">
    <property type="entry name" value="Myb_dom_plants"/>
</dbReference>
<dbReference type="Pfam" id="PF00249">
    <property type="entry name" value="Myb_DNA-binding"/>
    <property type="match status" value="1"/>
</dbReference>
<feature type="region of interest" description="Disordered" evidence="5">
    <location>
        <begin position="348"/>
        <end position="367"/>
    </location>
</feature>
<gene>
    <name evidence="7" type="ORF">RJ639_023795</name>
</gene>
<dbReference type="InterPro" id="IPR009057">
    <property type="entry name" value="Homeodomain-like_sf"/>
</dbReference>
<keyword evidence="8" id="KW-1185">Reference proteome</keyword>
<dbReference type="InterPro" id="IPR046955">
    <property type="entry name" value="PHR1-like"/>
</dbReference>
<proteinExistence type="predicted"/>
<dbReference type="PANTHER" id="PTHR31314:SF168">
    <property type="entry name" value="MYB-LIKE HTH TRANSCRIPTIONAL REGULATOR FAMILY PROTEIN"/>
    <property type="match status" value="1"/>
</dbReference>
<keyword evidence="4" id="KW-0539">Nucleus</keyword>
<dbReference type="Proteomes" id="UP001188597">
    <property type="component" value="Unassembled WGS sequence"/>
</dbReference>
<reference evidence="7" key="1">
    <citation type="submission" date="2022-12" db="EMBL/GenBank/DDBJ databases">
        <title>Draft genome assemblies for two species of Escallonia (Escalloniales).</title>
        <authorList>
            <person name="Chanderbali A."/>
            <person name="Dervinis C."/>
            <person name="Anghel I."/>
            <person name="Soltis D."/>
            <person name="Soltis P."/>
            <person name="Zapata F."/>
        </authorList>
    </citation>
    <scope>NUCLEOTIDE SEQUENCE</scope>
    <source>
        <strain evidence="7">UCBG64.0493</strain>
        <tissue evidence="7">Leaf</tissue>
    </source>
</reference>
<feature type="domain" description="HTH myb-type" evidence="6">
    <location>
        <begin position="81"/>
        <end position="141"/>
    </location>
</feature>
<evidence type="ECO:0000259" key="6">
    <source>
        <dbReference type="PROSITE" id="PS51294"/>
    </source>
</evidence>